<name>A0ABN9X6K6_9DINO</name>
<dbReference type="EMBL" id="CAUYUJ010019727">
    <property type="protein sequence ID" value="CAK0893300.1"/>
    <property type="molecule type" value="Genomic_DNA"/>
</dbReference>
<organism evidence="2 3">
    <name type="scientific">Prorocentrum cordatum</name>
    <dbReference type="NCBI Taxonomy" id="2364126"/>
    <lineage>
        <taxon>Eukaryota</taxon>
        <taxon>Sar</taxon>
        <taxon>Alveolata</taxon>
        <taxon>Dinophyceae</taxon>
        <taxon>Prorocentrales</taxon>
        <taxon>Prorocentraceae</taxon>
        <taxon>Prorocentrum</taxon>
    </lineage>
</organism>
<feature type="non-terminal residue" evidence="2">
    <location>
        <position position="1"/>
    </location>
</feature>
<reference evidence="2" key="1">
    <citation type="submission" date="2023-10" db="EMBL/GenBank/DDBJ databases">
        <authorList>
            <person name="Chen Y."/>
            <person name="Shah S."/>
            <person name="Dougan E. K."/>
            <person name="Thang M."/>
            <person name="Chan C."/>
        </authorList>
    </citation>
    <scope>NUCLEOTIDE SEQUENCE [LARGE SCALE GENOMIC DNA]</scope>
</reference>
<comment type="caution">
    <text evidence="2">The sequence shown here is derived from an EMBL/GenBank/DDBJ whole genome shotgun (WGS) entry which is preliminary data.</text>
</comment>
<keyword evidence="3" id="KW-1185">Reference proteome</keyword>
<protein>
    <submittedName>
        <fullName evidence="2">Uncharacterized protein</fullName>
    </submittedName>
</protein>
<evidence type="ECO:0000313" key="3">
    <source>
        <dbReference type="Proteomes" id="UP001189429"/>
    </source>
</evidence>
<evidence type="ECO:0000313" key="2">
    <source>
        <dbReference type="EMBL" id="CAK0893300.1"/>
    </source>
</evidence>
<dbReference type="Proteomes" id="UP001189429">
    <property type="component" value="Unassembled WGS sequence"/>
</dbReference>
<sequence>DLREETTKSLKATEKIVVELREEVEERSTKVSYPRAPQAGHASIKAKRSDLTRKSAFGFLAATNAAIFLTFRSTGPVQCQSPIAQDIMCDLRLQRDIHVQARRLFAAVGRARNAVSG</sequence>
<feature type="region of interest" description="Disordered" evidence="1">
    <location>
        <begin position="29"/>
        <end position="49"/>
    </location>
</feature>
<feature type="non-terminal residue" evidence="2">
    <location>
        <position position="117"/>
    </location>
</feature>
<accession>A0ABN9X6K6</accession>
<evidence type="ECO:0000256" key="1">
    <source>
        <dbReference type="SAM" id="MobiDB-lite"/>
    </source>
</evidence>
<proteinExistence type="predicted"/>
<gene>
    <name evidence="2" type="ORF">PCOR1329_LOCUS72678</name>
</gene>